<evidence type="ECO:0000256" key="13">
    <source>
        <dbReference type="SAM" id="Phobius"/>
    </source>
</evidence>
<dbReference type="GO" id="GO:0003954">
    <property type="term" value="F:NADH dehydrogenase activity"/>
    <property type="evidence" value="ECO:0007669"/>
    <property type="project" value="TreeGrafter"/>
</dbReference>
<organism evidence="14">
    <name type="scientific">Acerella muscorum</name>
    <dbReference type="NCBI Taxonomy" id="187596"/>
    <lineage>
        <taxon>Eukaryota</taxon>
        <taxon>Metazoa</taxon>
        <taxon>Ecdysozoa</taxon>
        <taxon>Arthropoda</taxon>
        <taxon>Hexapoda</taxon>
        <taxon>Protura</taxon>
        <taxon>Acerentomata</taxon>
        <taxon>Acerentomidae</taxon>
        <taxon>Acerella</taxon>
    </lineage>
</organism>
<keyword evidence="9 12" id="KW-0830">Ubiquinone</keyword>
<feature type="transmembrane region" description="Helical" evidence="13">
    <location>
        <begin position="270"/>
        <end position="288"/>
    </location>
</feature>
<keyword evidence="12 14" id="KW-0496">Mitochondrion</keyword>
<sequence>MNNFIKIKFKLKLNVYMMFFSLMMFFFMIMMILVGVAFLTLFERKILSYIQFRKGPNKMLFMGNFQPFSDAIKLMTKEFTMLIFGNYFIFLIVPFMSLTISMLIWLVSPMMFNNLDFNMSAMFFLCCVALGIYSLMGSGWSSNSKYSYLGSIRSVAQSISYEVSLALIMMNYLLLSLSLGFNFLNEYQLGFWFLFLMIPISMMWMLSFLAEINRSPFDFSEGESELVSGFNIEYSSMQFGVIFMSEYMMMMFMSYLTSILMLGNNFSMKFYLMVFLMNLFILWVRGSFPRFRYDYLMELCWKIFLPLILFILIFINMIIIYFK</sequence>
<comment type="similarity">
    <text evidence="3 11">Belongs to the complex I subunit 1 family.</text>
</comment>
<dbReference type="InterPro" id="IPR001694">
    <property type="entry name" value="NADH_UbQ_OxRdtase_su1/FPO"/>
</dbReference>
<evidence type="ECO:0000256" key="5">
    <source>
        <dbReference type="ARBA" id="ARBA00022448"/>
    </source>
</evidence>
<keyword evidence="6 11" id="KW-0812">Transmembrane</keyword>
<protein>
    <recommendedName>
        <fullName evidence="4 12">NADH-ubiquinone oxidoreductase chain 1</fullName>
        <ecNumber evidence="12">7.1.1.2</ecNumber>
    </recommendedName>
</protein>
<dbReference type="PANTHER" id="PTHR11432:SF3">
    <property type="entry name" value="NADH-UBIQUINONE OXIDOREDUCTASE CHAIN 1"/>
    <property type="match status" value="1"/>
</dbReference>
<dbReference type="GO" id="GO:0008137">
    <property type="term" value="F:NADH dehydrogenase (ubiquinone) activity"/>
    <property type="evidence" value="ECO:0007669"/>
    <property type="project" value="UniProtKB-EC"/>
</dbReference>
<dbReference type="GeneID" id="23762670"/>
<comment type="function">
    <text evidence="1">Core subunit of the mitochondrial membrane respiratory chain NADH dehydrogenase (Complex I) that is believed to belong to the minimal assembly required for catalysis. Complex I functions in the transfer of electrons from NADH to the respiratory chain. The immediate electron acceptor for the enzyme is believed to be ubiquinone.</text>
</comment>
<evidence type="ECO:0000256" key="10">
    <source>
        <dbReference type="ARBA" id="ARBA00023136"/>
    </source>
</evidence>
<feature type="transmembrane region" description="Helical" evidence="13">
    <location>
        <begin position="15"/>
        <end position="42"/>
    </location>
</feature>
<dbReference type="HAMAP" id="MF_01350">
    <property type="entry name" value="NDH1_NuoH"/>
    <property type="match status" value="1"/>
</dbReference>
<dbReference type="InterPro" id="IPR018086">
    <property type="entry name" value="NADH_UbQ_OxRdtase_su1_CS"/>
</dbReference>
<keyword evidence="10 13" id="KW-0472">Membrane</keyword>
<evidence type="ECO:0000256" key="11">
    <source>
        <dbReference type="RuleBase" id="RU000471"/>
    </source>
</evidence>
<evidence type="ECO:0000313" key="14">
    <source>
        <dbReference type="EMBL" id="AHL42966.1"/>
    </source>
</evidence>
<feature type="transmembrane region" description="Helical" evidence="13">
    <location>
        <begin position="247"/>
        <end position="264"/>
    </location>
</feature>
<feature type="transmembrane region" description="Helical" evidence="13">
    <location>
        <begin position="82"/>
        <end position="107"/>
    </location>
</feature>
<keyword evidence="7" id="KW-0999">Mitochondrion inner membrane</keyword>
<geneLocation type="mitochondrion" evidence="14"/>
<keyword evidence="8 13" id="KW-1133">Transmembrane helix</keyword>
<comment type="catalytic activity">
    <reaction evidence="12">
        <text>a ubiquinone + NADH + 5 H(+)(in) = a ubiquinol + NAD(+) + 4 H(+)(out)</text>
        <dbReference type="Rhea" id="RHEA:29091"/>
        <dbReference type="Rhea" id="RHEA-COMP:9565"/>
        <dbReference type="Rhea" id="RHEA-COMP:9566"/>
        <dbReference type="ChEBI" id="CHEBI:15378"/>
        <dbReference type="ChEBI" id="CHEBI:16389"/>
        <dbReference type="ChEBI" id="CHEBI:17976"/>
        <dbReference type="ChEBI" id="CHEBI:57540"/>
        <dbReference type="ChEBI" id="CHEBI:57945"/>
        <dbReference type="EC" id="7.1.1.2"/>
    </reaction>
</comment>
<evidence type="ECO:0000256" key="4">
    <source>
        <dbReference type="ARBA" id="ARBA00021009"/>
    </source>
</evidence>
<dbReference type="PROSITE" id="PS00668">
    <property type="entry name" value="COMPLEX1_ND1_2"/>
    <property type="match status" value="1"/>
</dbReference>
<evidence type="ECO:0000256" key="7">
    <source>
        <dbReference type="ARBA" id="ARBA00022792"/>
    </source>
</evidence>
<feature type="transmembrane region" description="Helical" evidence="13">
    <location>
        <begin position="161"/>
        <end position="183"/>
    </location>
</feature>
<evidence type="ECO:0000256" key="2">
    <source>
        <dbReference type="ARBA" id="ARBA00004448"/>
    </source>
</evidence>
<evidence type="ECO:0000256" key="3">
    <source>
        <dbReference type="ARBA" id="ARBA00010535"/>
    </source>
</evidence>
<evidence type="ECO:0000256" key="6">
    <source>
        <dbReference type="ARBA" id="ARBA00022692"/>
    </source>
</evidence>
<evidence type="ECO:0000256" key="9">
    <source>
        <dbReference type="ARBA" id="ARBA00023075"/>
    </source>
</evidence>
<gene>
    <name evidence="14" type="primary">ND1</name>
</gene>
<dbReference type="RefSeq" id="YP_009127084.1">
    <property type="nucleotide sequence ID" value="NC_026675.1"/>
</dbReference>
<name>A0A0C4K5K0_9HEXA</name>
<dbReference type="GO" id="GO:0005743">
    <property type="term" value="C:mitochondrial inner membrane"/>
    <property type="evidence" value="ECO:0007669"/>
    <property type="project" value="UniProtKB-SubCell"/>
</dbReference>
<dbReference type="PANTHER" id="PTHR11432">
    <property type="entry name" value="NADH DEHYDROGENASE SUBUNIT 1"/>
    <property type="match status" value="1"/>
</dbReference>
<dbReference type="EMBL" id="KJ101608">
    <property type="protein sequence ID" value="AHL42966.1"/>
    <property type="molecule type" value="Genomic_DNA"/>
</dbReference>
<feature type="transmembrane region" description="Helical" evidence="13">
    <location>
        <begin position="189"/>
        <end position="210"/>
    </location>
</feature>
<feature type="transmembrane region" description="Helical" evidence="13">
    <location>
        <begin position="119"/>
        <end position="140"/>
    </location>
</feature>
<comment type="subcellular location">
    <subcellularLocation>
        <location evidence="2 11">Mitochondrion inner membrane</location>
        <topology evidence="2 11">Multi-pass membrane protein</topology>
    </subcellularLocation>
</comment>
<feature type="transmembrane region" description="Helical" evidence="13">
    <location>
        <begin position="300"/>
        <end position="322"/>
    </location>
</feature>
<proteinExistence type="inferred from homology"/>
<dbReference type="AlphaFoldDB" id="A0A0C4K5K0"/>
<dbReference type="CTD" id="4535"/>
<dbReference type="EC" id="7.1.1.2" evidence="12"/>
<keyword evidence="5" id="KW-0813">Transport</keyword>
<evidence type="ECO:0000256" key="8">
    <source>
        <dbReference type="ARBA" id="ARBA00022989"/>
    </source>
</evidence>
<accession>A0A0C4K5K0</accession>
<evidence type="ECO:0000256" key="12">
    <source>
        <dbReference type="RuleBase" id="RU000473"/>
    </source>
</evidence>
<reference evidence="14" key="1">
    <citation type="submission" date="2014-01" db="EMBL/GenBank/DDBJ databases">
        <title>The mitochondrial genome of the two proturan species Acerella muscorum and Acerentomon microrhinus.</title>
        <authorList>
            <person name="Carapelli A."/>
            <person name="Yun B."/>
            <person name="Nardi F."/>
            <person name="Frati F."/>
        </authorList>
    </citation>
    <scope>NUCLEOTIDE SEQUENCE</scope>
</reference>
<keyword evidence="11" id="KW-0520">NAD</keyword>
<evidence type="ECO:0000256" key="1">
    <source>
        <dbReference type="ARBA" id="ARBA00003257"/>
    </source>
</evidence>
<dbReference type="Pfam" id="PF00146">
    <property type="entry name" value="NADHdh"/>
    <property type="match status" value="1"/>
</dbReference>
<dbReference type="GO" id="GO:0009060">
    <property type="term" value="P:aerobic respiration"/>
    <property type="evidence" value="ECO:0007669"/>
    <property type="project" value="TreeGrafter"/>
</dbReference>